<feature type="transmembrane region" description="Helical" evidence="2">
    <location>
        <begin position="193"/>
        <end position="211"/>
    </location>
</feature>
<name>A0A136ISX3_9PEZI</name>
<dbReference type="AlphaFoldDB" id="A0A136ISX3"/>
<evidence type="ECO:0000256" key="2">
    <source>
        <dbReference type="SAM" id="Phobius"/>
    </source>
</evidence>
<evidence type="ECO:0000313" key="3">
    <source>
        <dbReference type="EMBL" id="KXJ87975.1"/>
    </source>
</evidence>
<dbReference type="OrthoDB" id="193478at2759"/>
<dbReference type="EMBL" id="KQ964260">
    <property type="protein sequence ID" value="KXJ87975.1"/>
    <property type="molecule type" value="Genomic_DNA"/>
</dbReference>
<reference evidence="4" key="1">
    <citation type="submission" date="2016-02" db="EMBL/GenBank/DDBJ databases">
        <title>Draft genome sequence of Microdochium bolleyi, a fungal endophyte of beachgrass.</title>
        <authorList>
            <consortium name="DOE Joint Genome Institute"/>
            <person name="David A.S."/>
            <person name="May G."/>
            <person name="Haridas S."/>
            <person name="Lim J."/>
            <person name="Wang M."/>
            <person name="Labutti K."/>
            <person name="Lipzen A."/>
            <person name="Barry K."/>
            <person name="Grigoriev I.V."/>
        </authorList>
    </citation>
    <scope>NUCLEOTIDE SEQUENCE [LARGE SCALE GENOMIC DNA]</scope>
    <source>
        <strain evidence="4">J235TASD1</strain>
    </source>
</reference>
<dbReference type="Pfam" id="PF10067">
    <property type="entry name" value="DUF2306"/>
    <property type="match status" value="1"/>
</dbReference>
<feature type="transmembrane region" description="Helical" evidence="2">
    <location>
        <begin position="162"/>
        <end position="181"/>
    </location>
</feature>
<dbReference type="Proteomes" id="UP000070501">
    <property type="component" value="Unassembled WGS sequence"/>
</dbReference>
<protein>
    <submittedName>
        <fullName evidence="3">Uncharacterized protein</fullName>
    </submittedName>
</protein>
<accession>A0A136ISX3</accession>
<evidence type="ECO:0000256" key="1">
    <source>
        <dbReference type="SAM" id="MobiDB-lite"/>
    </source>
</evidence>
<keyword evidence="2" id="KW-0812">Transmembrane</keyword>
<keyword evidence="2" id="KW-0472">Membrane</keyword>
<keyword evidence="4" id="KW-1185">Reference proteome</keyword>
<dbReference type="STRING" id="196109.A0A136ISX3"/>
<proteinExistence type="predicted"/>
<feature type="transmembrane region" description="Helical" evidence="2">
    <location>
        <begin position="132"/>
        <end position="150"/>
    </location>
</feature>
<feature type="region of interest" description="Disordered" evidence="1">
    <location>
        <begin position="1"/>
        <end position="27"/>
    </location>
</feature>
<evidence type="ECO:0000313" key="4">
    <source>
        <dbReference type="Proteomes" id="UP000070501"/>
    </source>
</evidence>
<sequence>MDSSKESSHSQDASSPPPTADHGKRKGSPGLYTRIYRSVGFTRGYNFPLWIIFAGGIFAFCLSRLPELHNYDETFKHGYALAPGLWYYFRSGVYRVGMRIHLAAVLPAGILLVLQFTPVIRHRWLLLHRINGYLVITLFFISNVGAFMLLRHKQSGNRMGIQAAEALLSIATTVGMALAWWNIRRKQVEQHRAWMLRTMIWYGAIISSRLVNLAATPLAAMVGGHWAVATCDEIDFINGEYGLPFPAARYPQCFASAAGGGSGSGTTPTLDRFMHVPVSATMDNGAPEEIAASIMAPFAASLWISMVLHAVGVEIYLHLTPRETERLRAVSHQKQLEAGFRHPGSAGLTADRLGDAEPWSPPASSASASAGARDSATAGKRQT</sequence>
<feature type="transmembrane region" description="Helical" evidence="2">
    <location>
        <begin position="290"/>
        <end position="317"/>
    </location>
</feature>
<dbReference type="InParanoid" id="A0A136ISX3"/>
<feature type="region of interest" description="Disordered" evidence="1">
    <location>
        <begin position="338"/>
        <end position="383"/>
    </location>
</feature>
<feature type="transmembrane region" description="Helical" evidence="2">
    <location>
        <begin position="100"/>
        <end position="120"/>
    </location>
</feature>
<feature type="compositionally biased region" description="Low complexity" evidence="1">
    <location>
        <begin position="356"/>
        <end position="383"/>
    </location>
</feature>
<organism evidence="3 4">
    <name type="scientific">Microdochium bolleyi</name>
    <dbReference type="NCBI Taxonomy" id="196109"/>
    <lineage>
        <taxon>Eukaryota</taxon>
        <taxon>Fungi</taxon>
        <taxon>Dikarya</taxon>
        <taxon>Ascomycota</taxon>
        <taxon>Pezizomycotina</taxon>
        <taxon>Sordariomycetes</taxon>
        <taxon>Xylariomycetidae</taxon>
        <taxon>Xylariales</taxon>
        <taxon>Microdochiaceae</taxon>
        <taxon>Microdochium</taxon>
    </lineage>
</organism>
<keyword evidence="2" id="KW-1133">Transmembrane helix</keyword>
<gene>
    <name evidence="3" type="ORF">Micbo1qcDRAFT_207732</name>
</gene>
<feature type="transmembrane region" description="Helical" evidence="2">
    <location>
        <begin position="47"/>
        <end position="65"/>
    </location>
</feature>
<dbReference type="InterPro" id="IPR018750">
    <property type="entry name" value="DUF2306_membrane"/>
</dbReference>